<dbReference type="AlphaFoldDB" id="A0A2Z6GD59"/>
<sequence>MKQKLLVAALVSSGLVSPLAHATNGMNLEGYGPIAAAMGGASMAYDNGTAAVMNNPATLGMMKGDAQLDVAVGVLGPSITAKAGPMVADSSATAFYMPAVGYARRSGQLVYGAGVFSQGGMGTEYGANTFMAAGSGQNVRSEVGVGRVILPLAYQVNERFTLGGSVDYVWAGMDLKMAMPAMQMAGLATGGSLLPGLGAAVGAGATWGRVDFSDSSAFTGAAKGSGYAFKLGGTFKATDKVTLGATYHSKTSISDLTSSAALSLGNAAGVMQNIVGSISVHNFQWPETYGLGMAVQATDQLMLVADYKRIGWKSVMQNFSMSFTSAAGNVNFVLPQNWSDQDVFEFGGAYRMSDALTLRAGVNIANNPVPNSLMNPLFPAIGKSHETVGASYAFNPVSSLHFNYVYMNKVTATNAQGVAVDFGGFSSQLLYSHKF</sequence>
<accession>A0A2Z6GD59</accession>
<dbReference type="InterPro" id="IPR005017">
    <property type="entry name" value="OMPP1/FadL/TodX"/>
</dbReference>
<reference evidence="9 10" key="1">
    <citation type="submission" date="2018-06" db="EMBL/GenBank/DDBJ databases">
        <title>OYT1 Genome Sequencing.</title>
        <authorList>
            <person name="Kato S."/>
            <person name="Itoh T."/>
            <person name="Ohkuma M."/>
        </authorList>
    </citation>
    <scope>NUCLEOTIDE SEQUENCE [LARGE SCALE GENOMIC DNA]</scope>
    <source>
        <strain evidence="9 10">OYT1</strain>
    </source>
</reference>
<keyword evidence="6" id="KW-0472">Membrane</keyword>
<dbReference type="Gene3D" id="2.40.160.60">
    <property type="entry name" value="Outer membrane protein transport protein (OMPP1/FadL/TodX)"/>
    <property type="match status" value="1"/>
</dbReference>
<evidence type="ECO:0000256" key="7">
    <source>
        <dbReference type="ARBA" id="ARBA00023237"/>
    </source>
</evidence>
<evidence type="ECO:0000313" key="10">
    <source>
        <dbReference type="Proteomes" id="UP000033070"/>
    </source>
</evidence>
<dbReference type="GO" id="GO:0015483">
    <property type="term" value="F:long-chain fatty acid transporting porin activity"/>
    <property type="evidence" value="ECO:0007669"/>
    <property type="project" value="TreeGrafter"/>
</dbReference>
<keyword evidence="5 8" id="KW-0732">Signal</keyword>
<dbReference type="Pfam" id="PF03349">
    <property type="entry name" value="Toluene_X"/>
    <property type="match status" value="1"/>
</dbReference>
<dbReference type="Proteomes" id="UP000033070">
    <property type="component" value="Chromosome"/>
</dbReference>
<dbReference type="RefSeq" id="WP_062626126.1">
    <property type="nucleotide sequence ID" value="NZ_AP018738.1"/>
</dbReference>
<evidence type="ECO:0000256" key="8">
    <source>
        <dbReference type="SAM" id="SignalP"/>
    </source>
</evidence>
<organism evidence="9 10">
    <name type="scientific">Ferriphaselus amnicola</name>
    <dbReference type="NCBI Taxonomy" id="1188319"/>
    <lineage>
        <taxon>Bacteria</taxon>
        <taxon>Pseudomonadati</taxon>
        <taxon>Pseudomonadota</taxon>
        <taxon>Betaproteobacteria</taxon>
        <taxon>Nitrosomonadales</taxon>
        <taxon>Gallionellaceae</taxon>
        <taxon>Ferriphaselus</taxon>
    </lineage>
</organism>
<evidence type="ECO:0000256" key="2">
    <source>
        <dbReference type="ARBA" id="ARBA00008163"/>
    </source>
</evidence>
<dbReference type="PANTHER" id="PTHR35093">
    <property type="entry name" value="OUTER MEMBRANE PROTEIN NMB0088-RELATED"/>
    <property type="match status" value="1"/>
</dbReference>
<comment type="similarity">
    <text evidence="2">Belongs to the OmpP1/FadL family.</text>
</comment>
<evidence type="ECO:0000313" key="9">
    <source>
        <dbReference type="EMBL" id="BBE51458.1"/>
    </source>
</evidence>
<keyword evidence="3" id="KW-1134">Transmembrane beta strand</keyword>
<keyword evidence="10" id="KW-1185">Reference proteome</keyword>
<name>A0A2Z6GD59_9PROT</name>
<protein>
    <submittedName>
        <fullName evidence="9">Outer membrane protein P1</fullName>
    </submittedName>
</protein>
<evidence type="ECO:0000256" key="4">
    <source>
        <dbReference type="ARBA" id="ARBA00022692"/>
    </source>
</evidence>
<evidence type="ECO:0000256" key="3">
    <source>
        <dbReference type="ARBA" id="ARBA00022452"/>
    </source>
</evidence>
<keyword evidence="4" id="KW-0812">Transmembrane</keyword>
<dbReference type="EMBL" id="AP018738">
    <property type="protein sequence ID" value="BBE51458.1"/>
    <property type="molecule type" value="Genomic_DNA"/>
</dbReference>
<evidence type="ECO:0000256" key="6">
    <source>
        <dbReference type="ARBA" id="ARBA00023136"/>
    </source>
</evidence>
<evidence type="ECO:0000256" key="5">
    <source>
        <dbReference type="ARBA" id="ARBA00022729"/>
    </source>
</evidence>
<dbReference type="PANTHER" id="PTHR35093:SF8">
    <property type="entry name" value="OUTER MEMBRANE PROTEIN NMB0088-RELATED"/>
    <property type="match status" value="1"/>
</dbReference>
<gene>
    <name evidence="9" type="ORF">OYT1_ch1932</name>
</gene>
<dbReference type="GO" id="GO:0009279">
    <property type="term" value="C:cell outer membrane"/>
    <property type="evidence" value="ECO:0007669"/>
    <property type="project" value="UniProtKB-SubCell"/>
</dbReference>
<feature type="chain" id="PRO_5017329449" evidence="8">
    <location>
        <begin position="23"/>
        <end position="435"/>
    </location>
</feature>
<comment type="subcellular location">
    <subcellularLocation>
        <location evidence="1">Cell outer membrane</location>
        <topology evidence="1">Multi-pass membrane protein</topology>
    </subcellularLocation>
</comment>
<dbReference type="KEGG" id="fam:OYT1_ch1932"/>
<evidence type="ECO:0000256" key="1">
    <source>
        <dbReference type="ARBA" id="ARBA00004571"/>
    </source>
</evidence>
<keyword evidence="7" id="KW-0998">Cell outer membrane</keyword>
<dbReference type="SUPFAM" id="SSF56935">
    <property type="entry name" value="Porins"/>
    <property type="match status" value="1"/>
</dbReference>
<feature type="signal peptide" evidence="8">
    <location>
        <begin position="1"/>
        <end position="22"/>
    </location>
</feature>
<proteinExistence type="inferred from homology"/>
<dbReference type="STRING" id="1188319.OYT1_00924"/>